<feature type="compositionally biased region" description="Basic and acidic residues" evidence="2">
    <location>
        <begin position="289"/>
        <end position="305"/>
    </location>
</feature>
<dbReference type="SMART" id="SM00343">
    <property type="entry name" value="ZnF_C2HC"/>
    <property type="match status" value="1"/>
</dbReference>
<reference evidence="5 6" key="1">
    <citation type="journal article" date="2014" name="Nat. Genet.">
        <title>Genome sequence of the hot pepper provides insights into the evolution of pungency in Capsicum species.</title>
        <authorList>
            <person name="Kim S."/>
            <person name="Park M."/>
            <person name="Yeom S.I."/>
            <person name="Kim Y.M."/>
            <person name="Lee J.M."/>
            <person name="Lee H.A."/>
            <person name="Seo E."/>
            <person name="Choi J."/>
            <person name="Cheong K."/>
            <person name="Kim K.T."/>
            <person name="Jung K."/>
            <person name="Lee G.W."/>
            <person name="Oh S.K."/>
            <person name="Bae C."/>
            <person name="Kim S.B."/>
            <person name="Lee H.Y."/>
            <person name="Kim S.Y."/>
            <person name="Kim M.S."/>
            <person name="Kang B.C."/>
            <person name="Jo Y.D."/>
            <person name="Yang H.B."/>
            <person name="Jeong H.J."/>
            <person name="Kang W.H."/>
            <person name="Kwon J.K."/>
            <person name="Shin C."/>
            <person name="Lim J.Y."/>
            <person name="Park J.H."/>
            <person name="Huh J.H."/>
            <person name="Kim J.S."/>
            <person name="Kim B.D."/>
            <person name="Cohen O."/>
            <person name="Paran I."/>
            <person name="Suh M.C."/>
            <person name="Lee S.B."/>
            <person name="Kim Y.K."/>
            <person name="Shin Y."/>
            <person name="Noh S.J."/>
            <person name="Park J."/>
            <person name="Seo Y.S."/>
            <person name="Kwon S.Y."/>
            <person name="Kim H.A."/>
            <person name="Park J.M."/>
            <person name="Kim H.J."/>
            <person name="Choi S.B."/>
            <person name="Bosland P.W."/>
            <person name="Reeves G."/>
            <person name="Jo S.H."/>
            <person name="Lee B.W."/>
            <person name="Cho H.T."/>
            <person name="Choi H.S."/>
            <person name="Lee M.S."/>
            <person name="Yu Y."/>
            <person name="Do Choi Y."/>
            <person name="Park B.S."/>
            <person name="van Deynze A."/>
            <person name="Ashrafi H."/>
            <person name="Hill T."/>
            <person name="Kim W.T."/>
            <person name="Pai H.S."/>
            <person name="Ahn H.K."/>
            <person name="Yeam I."/>
            <person name="Giovannoni J.J."/>
            <person name="Rose J.K."/>
            <person name="Sorensen I."/>
            <person name="Lee S.J."/>
            <person name="Kim R.W."/>
            <person name="Choi I.Y."/>
            <person name="Choi B.S."/>
            <person name="Lim J.S."/>
            <person name="Lee Y.H."/>
            <person name="Choi D."/>
        </authorList>
    </citation>
    <scope>NUCLEOTIDE SEQUENCE [LARGE SCALE GENOMIC DNA]</scope>
    <source>
        <strain evidence="6">cv. CM334</strain>
    </source>
</reference>
<dbReference type="SUPFAM" id="SSF57756">
    <property type="entry name" value="Retrovirus zinc finger-like domains"/>
    <property type="match status" value="1"/>
</dbReference>
<dbReference type="Pfam" id="PF00226">
    <property type="entry name" value="DnaJ"/>
    <property type="match status" value="1"/>
</dbReference>
<dbReference type="PANTHER" id="PTHR47592:SF24">
    <property type="entry name" value="BNACNNG30200D PROTEIN"/>
    <property type="match status" value="1"/>
</dbReference>
<dbReference type="InterPro" id="IPR054722">
    <property type="entry name" value="PolX-like_BBD"/>
</dbReference>
<dbReference type="Pfam" id="PF00098">
    <property type="entry name" value="zf-CCHC"/>
    <property type="match status" value="1"/>
</dbReference>
<evidence type="ECO:0000259" key="4">
    <source>
        <dbReference type="PROSITE" id="PS50158"/>
    </source>
</evidence>
<dbReference type="CDD" id="cd09272">
    <property type="entry name" value="RNase_HI_RT_Ty1"/>
    <property type="match status" value="1"/>
</dbReference>
<dbReference type="SUPFAM" id="SSF46565">
    <property type="entry name" value="Chaperone J-domain"/>
    <property type="match status" value="1"/>
</dbReference>
<proteinExistence type="predicted"/>
<dbReference type="PRINTS" id="PR00625">
    <property type="entry name" value="JDOMAIN"/>
</dbReference>
<evidence type="ECO:0000313" key="5">
    <source>
        <dbReference type="EMBL" id="PHT74997.1"/>
    </source>
</evidence>
<feature type="region of interest" description="Disordered" evidence="2">
    <location>
        <begin position="278"/>
        <end position="311"/>
    </location>
</feature>
<dbReference type="GO" id="GO:0003676">
    <property type="term" value="F:nucleic acid binding"/>
    <property type="evidence" value="ECO:0007669"/>
    <property type="project" value="InterPro"/>
</dbReference>
<dbReference type="SMART" id="SM00271">
    <property type="entry name" value="DnaJ"/>
    <property type="match status" value="1"/>
</dbReference>
<keyword evidence="1" id="KW-0863">Zinc-finger</keyword>
<dbReference type="InterPro" id="IPR036869">
    <property type="entry name" value="J_dom_sf"/>
</dbReference>
<keyword evidence="1" id="KW-0479">Metal-binding</keyword>
<evidence type="ECO:0000256" key="2">
    <source>
        <dbReference type="SAM" id="MobiDB-lite"/>
    </source>
</evidence>
<dbReference type="Gene3D" id="1.10.287.110">
    <property type="entry name" value="DnaJ domain"/>
    <property type="match status" value="1"/>
</dbReference>
<dbReference type="OMA" id="MESQFIT"/>
<evidence type="ECO:0000259" key="3">
    <source>
        <dbReference type="PROSITE" id="PS50076"/>
    </source>
</evidence>
<comment type="caution">
    <text evidence="5">The sequence shown here is derived from an EMBL/GenBank/DDBJ whole genome shotgun (WGS) entry which is preliminary data.</text>
</comment>
<dbReference type="PROSITE" id="PS50158">
    <property type="entry name" value="ZF_CCHC"/>
    <property type="match status" value="1"/>
</dbReference>
<gene>
    <name evidence="5" type="ORF">T459_22274</name>
</gene>
<sequence>MEDAGIKKFLVARFLNFKMIDSKSVVSQVQDLQVIIHDLLAEAAIVEKLAPLWKDFKNYLKHKRKEMTVEDLIVRLRIEEDNKAAKRRSKGNSTMNGAHIVEDGQNNSKKRNKVEHGSNQPKKKFKGKCFNCGKIGHKSTDCQAPKKGNKKDQANMIESNKEYDDLCAMFTECNLVGNPREWWMDSGATRHVCANKELFSSFAPAQAEEMFYMTNSATDKVEETGKICLKMTSGKVLTLNNVLYVPELRRNLISVSLLDKNGFKCVTVSGKIVVSKGERQEQFSGGSKRPRDEPSENVHNEENPRRSTRQRTLTSFGSNFVTFLLENEPETFKEVMSSSDSSFWKKAVNSEIDLILSNHTWELVDLPPENKSLGSKWIFKRKIKVDGTIDKYKARLVVKGFKQKKDLDYFDTYSPVTRITSIRMLIALAAVYDLPIHQMNVKTTFLNGDLEEEIYMEQPEGFVVPRKENKRKFDMKDLGIADVIVGIRIHRTPQGLALSRSHYVEKVLDRFKYMEFGIANTPLDASFALRKNERESDLQLEYARVLGCLMYIMNCTRLDIARAISKLSWYTSNPNKTHWMTCIARSTMESQFITLDKAGEEAEWLRNFLEDILYWPKPVAPVCIHCDSQAAIGRAGSMIYNGKSRHIRRRHNTVKELLSSEIITVDYVKSKDNVMNLLTKGLSREKVERTSKGMSLRPRTSQHGVQSADEALRAKQVAEKKMLNDDFEGAKRVAAKAEQLYPQLENISQLLAACNVHCSAQNNRVGSERDWYGILQLDRSSDEANIKKQYRRLALMLHPDKNEFPGAEAAFKLIAEAHMVLSDQVKRSLYDSKFRVVSGAGVAKQPPHMLNRNSFVRQNNTQNGFSAQNHHKYTQPTSSAMQETFWTQCPSCKVRYQYYTAYVNSTLRCRKCSKTFTAYNLGVGPNGVSLEVRMCPLNLISTILLGRKGVLTKENQKCLQVVLGFHPYKWDLFASL</sequence>
<dbReference type="GO" id="GO:0008270">
    <property type="term" value="F:zinc ion binding"/>
    <property type="evidence" value="ECO:0007669"/>
    <property type="project" value="UniProtKB-KW"/>
</dbReference>
<feature type="domain" description="CCHC-type" evidence="4">
    <location>
        <begin position="128"/>
        <end position="142"/>
    </location>
</feature>
<reference evidence="5 6" key="2">
    <citation type="journal article" date="2017" name="Genome Biol.">
        <title>New reference genome sequences of hot pepper reveal the massive evolution of plant disease-resistance genes by retroduplication.</title>
        <authorList>
            <person name="Kim S."/>
            <person name="Park J."/>
            <person name="Yeom S.I."/>
            <person name="Kim Y.M."/>
            <person name="Seo E."/>
            <person name="Kim K.T."/>
            <person name="Kim M.S."/>
            <person name="Lee J.M."/>
            <person name="Cheong K."/>
            <person name="Shin H.S."/>
            <person name="Kim S.B."/>
            <person name="Han K."/>
            <person name="Lee J."/>
            <person name="Park M."/>
            <person name="Lee H.A."/>
            <person name="Lee H.Y."/>
            <person name="Lee Y."/>
            <person name="Oh S."/>
            <person name="Lee J.H."/>
            <person name="Choi E."/>
            <person name="Choi E."/>
            <person name="Lee S.E."/>
            <person name="Jeon J."/>
            <person name="Kim H."/>
            <person name="Choi G."/>
            <person name="Song H."/>
            <person name="Lee J."/>
            <person name="Lee S.C."/>
            <person name="Kwon J.K."/>
            <person name="Lee H.Y."/>
            <person name="Koo N."/>
            <person name="Hong Y."/>
            <person name="Kim R.W."/>
            <person name="Kang W.H."/>
            <person name="Huh J.H."/>
            <person name="Kang B.C."/>
            <person name="Yang T.J."/>
            <person name="Lee Y.H."/>
            <person name="Bennetzen J.L."/>
            <person name="Choi D."/>
        </authorList>
    </citation>
    <scope>NUCLEOTIDE SEQUENCE [LARGE SCALE GENOMIC DNA]</scope>
    <source>
        <strain evidence="6">cv. CM334</strain>
    </source>
</reference>
<dbReference type="EMBL" id="AYRZ02000008">
    <property type="protein sequence ID" value="PHT74997.1"/>
    <property type="molecule type" value="Genomic_DNA"/>
</dbReference>
<accession>A0A2G2YZ05</accession>
<dbReference type="PROSITE" id="PS50076">
    <property type="entry name" value="DNAJ_2"/>
    <property type="match status" value="1"/>
</dbReference>
<dbReference type="Pfam" id="PF22936">
    <property type="entry name" value="Pol_BBD"/>
    <property type="match status" value="1"/>
</dbReference>
<feature type="domain" description="J" evidence="3">
    <location>
        <begin position="770"/>
        <end position="834"/>
    </location>
</feature>
<dbReference type="Pfam" id="PF07727">
    <property type="entry name" value="RVT_2"/>
    <property type="match status" value="1"/>
</dbReference>
<evidence type="ECO:0000256" key="1">
    <source>
        <dbReference type="PROSITE-ProRule" id="PRU00047"/>
    </source>
</evidence>
<dbReference type="Gene3D" id="4.10.60.10">
    <property type="entry name" value="Zinc finger, CCHC-type"/>
    <property type="match status" value="1"/>
</dbReference>
<dbReference type="AlphaFoldDB" id="A0A2G2YZ05"/>
<dbReference type="InterPro" id="IPR001623">
    <property type="entry name" value="DnaJ_domain"/>
</dbReference>
<protein>
    <recommendedName>
        <fullName evidence="7">J domain-containing protein</fullName>
    </recommendedName>
</protein>
<dbReference type="InterPro" id="IPR013103">
    <property type="entry name" value="RVT_2"/>
</dbReference>
<evidence type="ECO:0008006" key="7">
    <source>
        <dbReference type="Google" id="ProtNLM"/>
    </source>
</evidence>
<evidence type="ECO:0000313" key="6">
    <source>
        <dbReference type="Proteomes" id="UP000222542"/>
    </source>
</evidence>
<dbReference type="Gramene" id="PHT74997">
    <property type="protein sequence ID" value="PHT74997"/>
    <property type="gene ID" value="T459_22274"/>
</dbReference>
<keyword evidence="6" id="KW-1185">Reference proteome</keyword>
<feature type="region of interest" description="Disordered" evidence="2">
    <location>
        <begin position="84"/>
        <end position="122"/>
    </location>
</feature>
<organism evidence="5 6">
    <name type="scientific">Capsicum annuum</name>
    <name type="common">Capsicum pepper</name>
    <dbReference type="NCBI Taxonomy" id="4072"/>
    <lineage>
        <taxon>Eukaryota</taxon>
        <taxon>Viridiplantae</taxon>
        <taxon>Streptophyta</taxon>
        <taxon>Embryophyta</taxon>
        <taxon>Tracheophyta</taxon>
        <taxon>Spermatophyta</taxon>
        <taxon>Magnoliopsida</taxon>
        <taxon>eudicotyledons</taxon>
        <taxon>Gunneridae</taxon>
        <taxon>Pentapetalae</taxon>
        <taxon>asterids</taxon>
        <taxon>lamiids</taxon>
        <taxon>Solanales</taxon>
        <taxon>Solanaceae</taxon>
        <taxon>Solanoideae</taxon>
        <taxon>Capsiceae</taxon>
        <taxon>Capsicum</taxon>
    </lineage>
</organism>
<name>A0A2G2YZ05_CAPAN</name>
<dbReference type="Proteomes" id="UP000222542">
    <property type="component" value="Unassembled WGS sequence"/>
</dbReference>
<dbReference type="InterPro" id="IPR036875">
    <property type="entry name" value="Znf_CCHC_sf"/>
</dbReference>
<keyword evidence="1" id="KW-0862">Zinc</keyword>
<dbReference type="PANTHER" id="PTHR47592">
    <property type="entry name" value="PBF68 PROTEIN"/>
    <property type="match status" value="1"/>
</dbReference>
<dbReference type="CDD" id="cd06257">
    <property type="entry name" value="DnaJ"/>
    <property type="match status" value="1"/>
</dbReference>
<feature type="region of interest" description="Disordered" evidence="2">
    <location>
        <begin position="688"/>
        <end position="708"/>
    </location>
</feature>
<dbReference type="STRING" id="4072.A0A2G2YZ05"/>
<dbReference type="InterPro" id="IPR001878">
    <property type="entry name" value="Znf_CCHC"/>
</dbReference>